<protein>
    <recommendedName>
        <fullName evidence="2">DUF6973 domain-containing protein</fullName>
    </recommendedName>
</protein>
<evidence type="ECO:0000259" key="2">
    <source>
        <dbReference type="Pfam" id="PF22322"/>
    </source>
</evidence>
<organism evidence="3">
    <name type="scientific">Xenorhabdus hominickii</name>
    <dbReference type="NCBI Taxonomy" id="351679"/>
    <lineage>
        <taxon>Bacteria</taxon>
        <taxon>Pseudomonadati</taxon>
        <taxon>Pseudomonadota</taxon>
        <taxon>Gammaproteobacteria</taxon>
        <taxon>Enterobacterales</taxon>
        <taxon>Morganellaceae</taxon>
        <taxon>Xenorhabdus</taxon>
    </lineage>
</organism>
<keyword evidence="3" id="KW-0614">Plasmid</keyword>
<feature type="domain" description="DUF6973" evidence="2">
    <location>
        <begin position="369"/>
        <end position="459"/>
    </location>
</feature>
<dbReference type="Pfam" id="PF22322">
    <property type="entry name" value="DUF6973"/>
    <property type="match status" value="1"/>
</dbReference>
<evidence type="ECO:0000256" key="1">
    <source>
        <dbReference type="SAM" id="MobiDB-lite"/>
    </source>
</evidence>
<name>A0A1V0M4W3_XENHO</name>
<feature type="compositionally biased region" description="Basic and acidic residues" evidence="1">
    <location>
        <begin position="509"/>
        <end position="519"/>
    </location>
</feature>
<feature type="region of interest" description="Disordered" evidence="1">
    <location>
        <begin position="494"/>
        <end position="519"/>
    </location>
</feature>
<dbReference type="EMBL" id="KX517800">
    <property type="protein sequence ID" value="ARD69870.1"/>
    <property type="molecule type" value="Genomic_DNA"/>
</dbReference>
<sequence>MSYTLVAYYENGIPYDANGNRIIKIIPTIVSGREILNRLKSSFMPSTPNILPGVGYGSYAKPSDNLTDGAIYTPGGGISARDMINAWKKNGKDEICPVCSRKQCPFIEKEIERALRELDKHSNSETKALMKCDYHFRQPLLNIKNMFNSTAPVIMGHLSMLEDNRFYSTTDNLKGLFEDRCLLDTRIGSFKSLSSNYQTTLQIFAYGKESREPKYNNFYHHMGSVEGSGRSSQFGKRDINSAIKELYNNMLPTMKNFFVLDELVKEFDKSGQMSTYVKNIGKLAADFLGSEYRNNDNKDIVENQYDYFSGRKADWQRNIQEGLFFLGNMETALTIGKPTRGSTNITSSAIRFATQGKHDINPAGVLQDNSSMEGSQVNAFRHTLWQSAITAKFGEETASRVADAHERYGTLDLSVRHFKTSEAADETIDMLNNRTGRQIGVANANTSIKDQAKVVLNQFHKEGLYVAKENASGFSVVKEKITDEQFSYMNSQYDRGDNAGFSPEQLANGERKESIIEYQ</sequence>
<accession>A0A1V0M4W3</accession>
<dbReference type="InterPro" id="IPR054246">
    <property type="entry name" value="DUF6973"/>
</dbReference>
<dbReference type="AlphaFoldDB" id="A0A1V0M4W3"/>
<geneLocation type="plasmid" evidence="3">
    <name>unnamed3</name>
</geneLocation>
<evidence type="ECO:0000313" key="3">
    <source>
        <dbReference type="EMBL" id="ARD69870.1"/>
    </source>
</evidence>
<proteinExistence type="predicted"/>
<reference evidence="3" key="1">
    <citation type="journal article" date="2017" name="J. Invertebr. Pathol.">
        <title>Identification and bacterial characteristics of Xenorhabdus hominickii ANU101 from an entomopathogenic nematode, Steinernema monticolum.</title>
        <authorList>
            <person name="Park Y."/>
            <person name="Kang S."/>
            <person name="Sadekuzzaman M."/>
            <person name="Kim H."/>
            <person name="Jung J.K."/>
            <person name="Kim Y."/>
        </authorList>
    </citation>
    <scope>NUCLEOTIDE SEQUENCE</scope>
    <source>
        <strain evidence="3">ANU101</strain>
        <plasmid evidence="3">unnamed3</plasmid>
    </source>
</reference>